<protein>
    <recommendedName>
        <fullName evidence="4">SMP-30/Gluconolactonase/LRE-like region domain-containing protein</fullName>
    </recommendedName>
</protein>
<feature type="region of interest" description="Disordered" evidence="2">
    <location>
        <begin position="16"/>
        <end position="47"/>
    </location>
</feature>
<keyword evidence="1" id="KW-0677">Repeat</keyword>
<sequence length="405" mass="43557">MYPKAQLVMIRTDGSVPDAPRGPIITDETRGKTPAGAGPENVKYGGNRTGSLAMSPDEKTIYISEVNAGGWSGKPTHIVYRCAWGDKYARAFLGELNVPGKGAKGLSDPRGICTGADGKIYVADHGNDRIAVFKPDGSFLGELPVDRPHRVEVAPDGALYVLGGRKHATELSKFKSWDAPQPIARAELPEVRNKNFVGSLALDASAEPRIVWVGASWNSAYTLLRIEEADGKFAKPVDVVGRPKGPTRSLGPVFDVSVNKIDGTLMIRSVPGGWREQFFLLPDAVRADVLTPAGQLRRWTRFSGSFGMDDLPRAGTRRHRRSAREHLSADAEQGPVQRQVPRRRADRSLQVLARRADAEGQADRHRLPAGGLAARGLPGQHLPDGRAEAGQGAAAAGAGQRAGRR</sequence>
<dbReference type="PANTHER" id="PTHR24104">
    <property type="entry name" value="E3 UBIQUITIN-PROTEIN LIGASE NHLRC1-RELATED"/>
    <property type="match status" value="1"/>
</dbReference>
<feature type="compositionally biased region" description="Low complexity" evidence="2">
    <location>
        <begin position="368"/>
        <end position="379"/>
    </location>
</feature>
<gene>
    <name evidence="3" type="ORF">LCGC14_1549190</name>
</gene>
<evidence type="ECO:0000256" key="1">
    <source>
        <dbReference type="ARBA" id="ARBA00022737"/>
    </source>
</evidence>
<feature type="region of interest" description="Disordered" evidence="2">
    <location>
        <begin position="308"/>
        <end position="405"/>
    </location>
</feature>
<dbReference type="GO" id="GO:0008270">
    <property type="term" value="F:zinc ion binding"/>
    <property type="evidence" value="ECO:0007669"/>
    <property type="project" value="UniProtKB-KW"/>
</dbReference>
<dbReference type="AlphaFoldDB" id="A0A0F9JBR3"/>
<evidence type="ECO:0000256" key="2">
    <source>
        <dbReference type="SAM" id="MobiDB-lite"/>
    </source>
</evidence>
<evidence type="ECO:0000313" key="3">
    <source>
        <dbReference type="EMBL" id="KKM58503.1"/>
    </source>
</evidence>
<feature type="compositionally biased region" description="Low complexity" evidence="2">
    <location>
        <begin position="388"/>
        <end position="405"/>
    </location>
</feature>
<dbReference type="PROSITE" id="PS51125">
    <property type="entry name" value="NHL"/>
    <property type="match status" value="1"/>
</dbReference>
<name>A0A0F9JBR3_9ZZZZ</name>
<dbReference type="Gene3D" id="2.120.10.30">
    <property type="entry name" value="TolB, C-terminal domain"/>
    <property type="match status" value="1"/>
</dbReference>
<comment type="caution">
    <text evidence="3">The sequence shown here is derived from an EMBL/GenBank/DDBJ whole genome shotgun (WGS) entry which is preliminary data.</text>
</comment>
<proteinExistence type="predicted"/>
<dbReference type="Pfam" id="PF01436">
    <property type="entry name" value="NHL"/>
    <property type="match status" value="1"/>
</dbReference>
<evidence type="ECO:0008006" key="4">
    <source>
        <dbReference type="Google" id="ProtNLM"/>
    </source>
</evidence>
<accession>A0A0F9JBR3</accession>
<dbReference type="EMBL" id="LAZR01011816">
    <property type="protein sequence ID" value="KKM58503.1"/>
    <property type="molecule type" value="Genomic_DNA"/>
</dbReference>
<reference evidence="3" key="1">
    <citation type="journal article" date="2015" name="Nature">
        <title>Complex archaea that bridge the gap between prokaryotes and eukaryotes.</title>
        <authorList>
            <person name="Spang A."/>
            <person name="Saw J.H."/>
            <person name="Jorgensen S.L."/>
            <person name="Zaremba-Niedzwiedzka K."/>
            <person name="Martijn J."/>
            <person name="Lind A.E."/>
            <person name="van Eijk R."/>
            <person name="Schleper C."/>
            <person name="Guy L."/>
            <person name="Ettema T.J."/>
        </authorList>
    </citation>
    <scope>NUCLEOTIDE SEQUENCE</scope>
</reference>
<dbReference type="PANTHER" id="PTHR24104:SF25">
    <property type="entry name" value="PROTEIN LIN-41"/>
    <property type="match status" value="1"/>
</dbReference>
<dbReference type="SUPFAM" id="SSF101898">
    <property type="entry name" value="NHL repeat"/>
    <property type="match status" value="1"/>
</dbReference>
<dbReference type="InterPro" id="IPR050952">
    <property type="entry name" value="TRIM-NHL_E3_ligases"/>
</dbReference>
<dbReference type="InterPro" id="IPR011042">
    <property type="entry name" value="6-blade_b-propeller_TolB-like"/>
</dbReference>
<feature type="compositionally biased region" description="Basic and acidic residues" evidence="2">
    <location>
        <begin position="354"/>
        <end position="366"/>
    </location>
</feature>
<dbReference type="InterPro" id="IPR001258">
    <property type="entry name" value="NHL_repeat"/>
</dbReference>
<organism evidence="3">
    <name type="scientific">marine sediment metagenome</name>
    <dbReference type="NCBI Taxonomy" id="412755"/>
    <lineage>
        <taxon>unclassified sequences</taxon>
        <taxon>metagenomes</taxon>
        <taxon>ecological metagenomes</taxon>
    </lineage>
</organism>